<dbReference type="PANTHER" id="PTHR15228">
    <property type="entry name" value="SPERMATHECAL PHYSIOLOGY VARIANT"/>
    <property type="match status" value="1"/>
</dbReference>
<dbReference type="Gene3D" id="2.30.29.30">
    <property type="entry name" value="Pleckstrin-homology domain (PH domain)/Phosphotyrosine-binding domain (PTB)"/>
    <property type="match status" value="1"/>
</dbReference>
<dbReference type="InterPro" id="IPR000198">
    <property type="entry name" value="RhoGAP_dom"/>
</dbReference>
<dbReference type="RefSeq" id="XP_024572789.1">
    <property type="nucleotide sequence ID" value="XM_024720612.1"/>
</dbReference>
<dbReference type="InterPro" id="IPR008936">
    <property type="entry name" value="Rho_GTPase_activation_prot"/>
</dbReference>
<evidence type="ECO:0000259" key="3">
    <source>
        <dbReference type="PROSITE" id="PS50003"/>
    </source>
</evidence>
<dbReference type="Proteomes" id="UP000054928">
    <property type="component" value="Unassembled WGS sequence"/>
</dbReference>
<feature type="compositionally biased region" description="Basic and acidic residues" evidence="2">
    <location>
        <begin position="208"/>
        <end position="223"/>
    </location>
</feature>
<dbReference type="SMART" id="SM00233">
    <property type="entry name" value="PH"/>
    <property type="match status" value="1"/>
</dbReference>
<protein>
    <submittedName>
        <fullName evidence="5">Rho gtpase-activating protein 24-like isoform x2</fullName>
    </submittedName>
</protein>
<dbReference type="InterPro" id="IPR011993">
    <property type="entry name" value="PH-like_dom_sf"/>
</dbReference>
<dbReference type="OMA" id="VEEMITN"/>
<dbReference type="AlphaFoldDB" id="A0A0P1A833"/>
<proteinExistence type="predicted"/>
<dbReference type="PROSITE" id="PS50003">
    <property type="entry name" value="PH_DOMAIN"/>
    <property type="match status" value="1"/>
</dbReference>
<dbReference type="SMART" id="SM00324">
    <property type="entry name" value="RhoGAP"/>
    <property type="match status" value="1"/>
</dbReference>
<evidence type="ECO:0000256" key="2">
    <source>
        <dbReference type="SAM" id="MobiDB-lite"/>
    </source>
</evidence>
<keyword evidence="6" id="KW-1185">Reference proteome</keyword>
<feature type="region of interest" description="Disordered" evidence="2">
    <location>
        <begin position="465"/>
        <end position="505"/>
    </location>
</feature>
<reference evidence="6" key="1">
    <citation type="submission" date="2014-09" db="EMBL/GenBank/DDBJ databases">
        <authorList>
            <person name="Sharma Rahul"/>
            <person name="Thines Marco"/>
        </authorList>
    </citation>
    <scope>NUCLEOTIDE SEQUENCE [LARGE SCALE GENOMIC DNA]</scope>
</reference>
<evidence type="ECO:0000313" key="6">
    <source>
        <dbReference type="Proteomes" id="UP000054928"/>
    </source>
</evidence>
<dbReference type="Pfam" id="PF00620">
    <property type="entry name" value="RhoGAP"/>
    <property type="match status" value="1"/>
</dbReference>
<feature type="compositionally biased region" description="Basic and acidic residues" evidence="2">
    <location>
        <begin position="153"/>
        <end position="163"/>
    </location>
</feature>
<dbReference type="PANTHER" id="PTHR15228:SF25">
    <property type="entry name" value="F-BAR DOMAIN-CONTAINING PROTEIN"/>
    <property type="match status" value="1"/>
</dbReference>
<feature type="compositionally biased region" description="Low complexity" evidence="2">
    <location>
        <begin position="30"/>
        <end position="42"/>
    </location>
</feature>
<feature type="compositionally biased region" description="Low complexity" evidence="2">
    <location>
        <begin position="60"/>
        <end position="71"/>
    </location>
</feature>
<dbReference type="STRING" id="4781.A0A0P1A833"/>
<keyword evidence="1" id="KW-0343">GTPase activation</keyword>
<feature type="region of interest" description="Disordered" evidence="2">
    <location>
        <begin position="206"/>
        <end position="232"/>
    </location>
</feature>
<dbReference type="InterPro" id="IPR001849">
    <property type="entry name" value="PH_domain"/>
</dbReference>
<dbReference type="GO" id="GO:0007165">
    <property type="term" value="P:signal transduction"/>
    <property type="evidence" value="ECO:0007669"/>
    <property type="project" value="InterPro"/>
</dbReference>
<dbReference type="CDD" id="cd00159">
    <property type="entry name" value="RhoGAP"/>
    <property type="match status" value="1"/>
</dbReference>
<dbReference type="InterPro" id="IPR051025">
    <property type="entry name" value="RhoGAP"/>
</dbReference>
<dbReference type="GeneID" id="36397574"/>
<accession>A0A0P1A833</accession>
<feature type="region of interest" description="Disordered" evidence="2">
    <location>
        <begin position="255"/>
        <end position="318"/>
    </location>
</feature>
<dbReference type="OrthoDB" id="79452at2759"/>
<dbReference type="SUPFAM" id="SSF50729">
    <property type="entry name" value="PH domain-like"/>
    <property type="match status" value="1"/>
</dbReference>
<feature type="domain" description="Rho-GAP" evidence="4">
    <location>
        <begin position="571"/>
        <end position="773"/>
    </location>
</feature>
<evidence type="ECO:0000259" key="4">
    <source>
        <dbReference type="PROSITE" id="PS50238"/>
    </source>
</evidence>
<feature type="compositionally biased region" description="Polar residues" evidence="2">
    <location>
        <begin position="285"/>
        <end position="298"/>
    </location>
</feature>
<sequence length="786" mass="86924">MTTVFGSRIRQGNGVTVAKDGNDDRVGEMLSDSSDDGSPLGGNIRRNIGKKLTTTRSNDSDVSSLRSSSASEGGKTENVAGNWRSSNSERRDVAKREDAVMNAKTKIEPLKGLHVLKKTSGTLARSRNLRNSSSTKKSTGRKWYSDSDEEEEESKKNHLKIESTEEDSDLDAYIAGSVVHPHQNKKEKSRLRSKLQVPQKLNRLKIRKERESDWDSDISKEAGEASATGNGAKNTNMLKLITKTKVMSPFGWKEKKNMTKDLGPSATNSPAEAKTKSKRDAPLTTEHSTSKPSVTISTRGGRPTEVQTGGAGSSPAVIINRRTDRLKHSASGSEYGGSPRVTANSAEEVVSPGLRKVPGAFPGRPGSGVLLEGWLRQKQRRGIKGLKKWNSRYFVLYAKLNEVRYYADVVQSAWGPIPLGEIGSISLRLIQRIGKLSHPKYKGCRFDITCRNTWGTHYADDYVSSDEENANASNQAAPNSNSEKPTSTSTKQEKSGTPKSSRVYSLVSDSPQVTVMWVNMLDSLLIRSANSPRPDIDSPAENTSVISATSASGRARRSRTVARQQSSTLETELSVLLRPEELVPKATIYAINFIYDSTPGIETERFYEVKPNTAKLKAALDFLNEFSSESVTRKPTKDELEELLDATTAGAIVRLWLKQQEQPLIPYTMFDEFVTLAREAQYAPFDSQRNLQTLIEALPKKNLTMLACLLFHLNDVNVYSSKNGMDAARLAHHFTEFILRPQENTPVADSSTDDARMICRLVEEMITNVDTLIDEKEAQLLEDNRL</sequence>
<feature type="region of interest" description="Disordered" evidence="2">
    <location>
        <begin position="118"/>
        <end position="167"/>
    </location>
</feature>
<dbReference type="PROSITE" id="PS50238">
    <property type="entry name" value="RHOGAP"/>
    <property type="match status" value="1"/>
</dbReference>
<evidence type="ECO:0000256" key="1">
    <source>
        <dbReference type="ARBA" id="ARBA00022468"/>
    </source>
</evidence>
<evidence type="ECO:0000313" key="5">
    <source>
        <dbReference type="EMBL" id="CEG36420.1"/>
    </source>
</evidence>
<feature type="region of interest" description="Disordered" evidence="2">
    <location>
        <begin position="1"/>
        <end position="95"/>
    </location>
</feature>
<feature type="compositionally biased region" description="Low complexity" evidence="2">
    <location>
        <begin position="470"/>
        <end position="483"/>
    </location>
</feature>
<dbReference type="EMBL" id="CCYD01000201">
    <property type="protein sequence ID" value="CEG36420.1"/>
    <property type="molecule type" value="Genomic_DNA"/>
</dbReference>
<dbReference type="GO" id="GO:0005096">
    <property type="term" value="F:GTPase activator activity"/>
    <property type="evidence" value="ECO:0007669"/>
    <property type="project" value="UniProtKB-KW"/>
</dbReference>
<dbReference type="Gene3D" id="1.10.555.10">
    <property type="entry name" value="Rho GTPase activation protein"/>
    <property type="match status" value="1"/>
</dbReference>
<feature type="domain" description="PH" evidence="3">
    <location>
        <begin position="368"/>
        <end position="526"/>
    </location>
</feature>
<organism evidence="5 6">
    <name type="scientific">Plasmopara halstedii</name>
    <name type="common">Downy mildew of sunflower</name>
    <dbReference type="NCBI Taxonomy" id="4781"/>
    <lineage>
        <taxon>Eukaryota</taxon>
        <taxon>Sar</taxon>
        <taxon>Stramenopiles</taxon>
        <taxon>Oomycota</taxon>
        <taxon>Peronosporomycetes</taxon>
        <taxon>Peronosporales</taxon>
        <taxon>Peronosporaceae</taxon>
        <taxon>Plasmopara</taxon>
    </lineage>
</organism>
<name>A0A0P1A833_PLAHL</name>
<dbReference type="SUPFAM" id="SSF48350">
    <property type="entry name" value="GTPase activation domain, GAP"/>
    <property type="match status" value="1"/>
</dbReference>
<feature type="compositionally biased region" description="Low complexity" evidence="2">
    <location>
        <begin position="122"/>
        <end position="137"/>
    </location>
</feature>